<sequence>MNPRVHQGIESKTVDLEHAMIHSYEGSSDLDWGNTYVYKNREALLKDSEEEAFPEQAATKGFKGKEVMKIGNSDDPPKTIENVELVEKFWSE</sequence>
<protein>
    <submittedName>
        <fullName evidence="1">Uncharacterized protein</fullName>
    </submittedName>
</protein>
<organism evidence="1 2">
    <name type="scientific">Flemingia macrophylla</name>
    <dbReference type="NCBI Taxonomy" id="520843"/>
    <lineage>
        <taxon>Eukaryota</taxon>
        <taxon>Viridiplantae</taxon>
        <taxon>Streptophyta</taxon>
        <taxon>Embryophyta</taxon>
        <taxon>Tracheophyta</taxon>
        <taxon>Spermatophyta</taxon>
        <taxon>Magnoliopsida</taxon>
        <taxon>eudicotyledons</taxon>
        <taxon>Gunneridae</taxon>
        <taxon>Pentapetalae</taxon>
        <taxon>rosids</taxon>
        <taxon>fabids</taxon>
        <taxon>Fabales</taxon>
        <taxon>Fabaceae</taxon>
        <taxon>Papilionoideae</taxon>
        <taxon>50 kb inversion clade</taxon>
        <taxon>NPAAA clade</taxon>
        <taxon>indigoferoid/millettioid clade</taxon>
        <taxon>Phaseoleae</taxon>
        <taxon>Flemingia</taxon>
    </lineage>
</organism>
<proteinExistence type="predicted"/>
<evidence type="ECO:0000313" key="1">
    <source>
        <dbReference type="EMBL" id="KAL2347278.1"/>
    </source>
</evidence>
<comment type="caution">
    <text evidence="1">The sequence shown here is derived from an EMBL/GenBank/DDBJ whole genome shotgun (WGS) entry which is preliminary data.</text>
</comment>
<dbReference type="Proteomes" id="UP001603857">
    <property type="component" value="Unassembled WGS sequence"/>
</dbReference>
<gene>
    <name evidence="1" type="ORF">Fmac_001278</name>
</gene>
<name>A0ABD1NGM2_9FABA</name>
<reference evidence="1 2" key="1">
    <citation type="submission" date="2024-08" db="EMBL/GenBank/DDBJ databases">
        <title>Insights into the chromosomal genome structure of Flemingia macrophylla.</title>
        <authorList>
            <person name="Ding Y."/>
            <person name="Zhao Y."/>
            <person name="Bi W."/>
            <person name="Wu M."/>
            <person name="Zhao G."/>
            <person name="Gong Y."/>
            <person name="Li W."/>
            <person name="Zhang P."/>
        </authorList>
    </citation>
    <scope>NUCLEOTIDE SEQUENCE [LARGE SCALE GENOMIC DNA]</scope>
    <source>
        <strain evidence="1">DYQJB</strain>
        <tissue evidence="1">Leaf</tissue>
    </source>
</reference>
<dbReference type="AlphaFoldDB" id="A0ABD1NGM2"/>
<evidence type="ECO:0000313" key="2">
    <source>
        <dbReference type="Proteomes" id="UP001603857"/>
    </source>
</evidence>
<dbReference type="EMBL" id="JBGMDY010000001">
    <property type="protein sequence ID" value="KAL2347278.1"/>
    <property type="molecule type" value="Genomic_DNA"/>
</dbReference>
<keyword evidence="2" id="KW-1185">Reference proteome</keyword>
<accession>A0ABD1NGM2</accession>